<keyword evidence="6 12" id="KW-0812">Transmembrane</keyword>
<keyword evidence="9 12" id="KW-0406">Ion transport</keyword>
<comment type="subcellular location">
    <subcellularLocation>
        <location evidence="12 13">Cell membrane</location>
        <topology evidence="12 13">Multi-pass membrane protein</topology>
    </subcellularLocation>
    <subcellularLocation>
        <location evidence="1">Membrane</location>
        <topology evidence="1">Multi-pass membrane protein</topology>
    </subcellularLocation>
</comment>
<keyword evidence="10 12" id="KW-0472">Membrane</keyword>
<reference evidence="14 15" key="1">
    <citation type="submission" date="2020-08" db="EMBL/GenBank/DDBJ databases">
        <title>Genomic Encyclopedia of Type Strains, Phase IV (KMG-IV): sequencing the most valuable type-strain genomes for metagenomic binning, comparative biology and taxonomic classification.</title>
        <authorList>
            <person name="Goeker M."/>
        </authorList>
    </citation>
    <scope>NUCLEOTIDE SEQUENCE [LARGE SCALE GENOMIC DNA]</scope>
    <source>
        <strain evidence="14 15">DSM 26723</strain>
    </source>
</reference>
<dbReference type="InterPro" id="IPR000568">
    <property type="entry name" value="ATP_synth_F0_asu"/>
</dbReference>
<evidence type="ECO:0000256" key="2">
    <source>
        <dbReference type="ARBA" id="ARBA00006810"/>
    </source>
</evidence>
<organism evidence="14 15">
    <name type="scientific">Povalibacter uvarum</name>
    <dbReference type="NCBI Taxonomy" id="732238"/>
    <lineage>
        <taxon>Bacteria</taxon>
        <taxon>Pseudomonadati</taxon>
        <taxon>Pseudomonadota</taxon>
        <taxon>Gammaproteobacteria</taxon>
        <taxon>Steroidobacterales</taxon>
        <taxon>Steroidobacteraceae</taxon>
        <taxon>Povalibacter</taxon>
    </lineage>
</organism>
<keyword evidence="8 12" id="KW-1133">Transmembrane helix</keyword>
<comment type="similarity">
    <text evidence="2 12 13">Belongs to the ATPase A chain family.</text>
</comment>
<evidence type="ECO:0000313" key="15">
    <source>
        <dbReference type="Proteomes" id="UP000588068"/>
    </source>
</evidence>
<comment type="function">
    <text evidence="12 13">Key component of the proton channel; it plays a direct role in the translocation of protons across the membrane.</text>
</comment>
<dbReference type="GO" id="GO:0045259">
    <property type="term" value="C:proton-transporting ATP synthase complex"/>
    <property type="evidence" value="ECO:0007669"/>
    <property type="project" value="UniProtKB-KW"/>
</dbReference>
<evidence type="ECO:0000256" key="6">
    <source>
        <dbReference type="ARBA" id="ARBA00022692"/>
    </source>
</evidence>
<feature type="transmembrane region" description="Helical" evidence="12">
    <location>
        <begin position="235"/>
        <end position="256"/>
    </location>
</feature>
<dbReference type="HAMAP" id="MF_01393">
    <property type="entry name" value="ATP_synth_a_bact"/>
    <property type="match status" value="1"/>
</dbReference>
<dbReference type="NCBIfam" id="TIGR01131">
    <property type="entry name" value="ATP_synt_6_or_A"/>
    <property type="match status" value="1"/>
</dbReference>
<protein>
    <recommendedName>
        <fullName evidence="12 13">ATP synthase subunit a</fullName>
    </recommendedName>
    <alternativeName>
        <fullName evidence="12">ATP synthase F0 sector subunit a</fullName>
    </alternativeName>
    <alternativeName>
        <fullName evidence="12">F-ATPase subunit 6</fullName>
    </alternativeName>
</protein>
<evidence type="ECO:0000256" key="7">
    <source>
        <dbReference type="ARBA" id="ARBA00022781"/>
    </source>
</evidence>
<feature type="transmembrane region" description="Helical" evidence="12">
    <location>
        <begin position="148"/>
        <end position="167"/>
    </location>
</feature>
<evidence type="ECO:0000256" key="11">
    <source>
        <dbReference type="ARBA" id="ARBA00023310"/>
    </source>
</evidence>
<evidence type="ECO:0000256" key="3">
    <source>
        <dbReference type="ARBA" id="ARBA00022448"/>
    </source>
</evidence>
<dbReference type="PANTHER" id="PTHR42823:SF3">
    <property type="entry name" value="ATP SYNTHASE SUBUNIT A, CHLOROPLASTIC"/>
    <property type="match status" value="1"/>
</dbReference>
<feature type="transmembrane region" description="Helical" evidence="12">
    <location>
        <begin position="194"/>
        <end position="215"/>
    </location>
</feature>
<dbReference type="InterPro" id="IPR023011">
    <property type="entry name" value="ATP_synth_F0_asu_AS"/>
</dbReference>
<dbReference type="GO" id="GO:0005886">
    <property type="term" value="C:plasma membrane"/>
    <property type="evidence" value="ECO:0007669"/>
    <property type="project" value="UniProtKB-SubCell"/>
</dbReference>
<keyword evidence="7 12" id="KW-0375">Hydrogen ion transport</keyword>
<gene>
    <name evidence="12" type="primary">atpB</name>
    <name evidence="14" type="ORF">HNQ60_002004</name>
</gene>
<proteinExistence type="inferred from homology"/>
<dbReference type="EMBL" id="JACHHZ010000002">
    <property type="protein sequence ID" value="MBB6093126.1"/>
    <property type="molecule type" value="Genomic_DNA"/>
</dbReference>
<feature type="transmembrane region" description="Helical" evidence="12">
    <location>
        <begin position="47"/>
        <end position="65"/>
    </location>
</feature>
<evidence type="ECO:0000256" key="5">
    <source>
        <dbReference type="ARBA" id="ARBA00022547"/>
    </source>
</evidence>
<evidence type="ECO:0000313" key="14">
    <source>
        <dbReference type="EMBL" id="MBB6093126.1"/>
    </source>
</evidence>
<dbReference type="AlphaFoldDB" id="A0A841HJZ2"/>
<dbReference type="GO" id="GO:0046933">
    <property type="term" value="F:proton-transporting ATP synthase activity, rotational mechanism"/>
    <property type="evidence" value="ECO:0007669"/>
    <property type="project" value="UniProtKB-UniRule"/>
</dbReference>
<keyword evidence="3 12" id="KW-0813">Transport</keyword>
<keyword evidence="15" id="KW-1185">Reference proteome</keyword>
<evidence type="ECO:0000256" key="10">
    <source>
        <dbReference type="ARBA" id="ARBA00023136"/>
    </source>
</evidence>
<name>A0A841HJZ2_9GAMM</name>
<evidence type="ECO:0000256" key="9">
    <source>
        <dbReference type="ARBA" id="ARBA00023065"/>
    </source>
</evidence>
<dbReference type="GO" id="GO:0042777">
    <property type="term" value="P:proton motive force-driven plasma membrane ATP synthesis"/>
    <property type="evidence" value="ECO:0007669"/>
    <property type="project" value="TreeGrafter"/>
</dbReference>
<dbReference type="Gene3D" id="1.20.120.220">
    <property type="entry name" value="ATP synthase, F0 complex, subunit A"/>
    <property type="match status" value="1"/>
</dbReference>
<keyword evidence="5 12" id="KW-0138">CF(0)</keyword>
<keyword evidence="4 12" id="KW-1003">Cell membrane</keyword>
<dbReference type="Proteomes" id="UP000588068">
    <property type="component" value="Unassembled WGS sequence"/>
</dbReference>
<evidence type="ECO:0000256" key="1">
    <source>
        <dbReference type="ARBA" id="ARBA00004141"/>
    </source>
</evidence>
<feature type="transmembrane region" description="Helical" evidence="12">
    <location>
        <begin position="99"/>
        <end position="119"/>
    </location>
</feature>
<comment type="caution">
    <text evidence="14">The sequence shown here is derived from an EMBL/GenBank/DDBJ whole genome shotgun (WGS) entry which is preliminary data.</text>
</comment>
<dbReference type="FunFam" id="1.20.120.220:FF:000002">
    <property type="entry name" value="ATP synthase subunit a"/>
    <property type="match status" value="1"/>
</dbReference>
<dbReference type="NCBIfam" id="NF004477">
    <property type="entry name" value="PRK05815.1-1"/>
    <property type="match status" value="1"/>
</dbReference>
<keyword evidence="11 12" id="KW-0066">ATP synthesis</keyword>
<evidence type="ECO:0000256" key="4">
    <source>
        <dbReference type="ARBA" id="ARBA00022475"/>
    </source>
</evidence>
<dbReference type="InterPro" id="IPR045082">
    <property type="entry name" value="ATP_syn_F0_a_bact/chloroplast"/>
</dbReference>
<dbReference type="InterPro" id="IPR035908">
    <property type="entry name" value="F0_ATP_A_sf"/>
</dbReference>
<dbReference type="CDD" id="cd00310">
    <property type="entry name" value="ATP-synt_Fo_a_6"/>
    <property type="match status" value="1"/>
</dbReference>
<accession>A0A841HJZ2</accession>
<evidence type="ECO:0000256" key="8">
    <source>
        <dbReference type="ARBA" id="ARBA00022989"/>
    </source>
</evidence>
<dbReference type="PROSITE" id="PS00449">
    <property type="entry name" value="ATPASE_A"/>
    <property type="match status" value="1"/>
</dbReference>
<sequence length="291" mass="32050">MLKLSIASEGGHESGGMSEYISHHLTYLSNQVQGALFDINVLHLDTIFFSILCGLLFLIPFYLAARRSTAGVPGRFQAFVEMLVEFVEEQAKGMVHGKLTYIAPLALSVFVWVALMNAIDLLPVDLLPWIAHNVFHIDYLRPLPTADLNGTFGIAIGVLLLVFYYNIKIKGVGGFAHQWITAPFGNVKLSANPLTWVGFLLLAVVNILFTIIEYVGATFSHGMRLFGNMYAGELIFFLIAGLGGTATVLGIAMHLVMGSVWALFHILIVLLQAFIFMMLALVYIGQAHEHH</sequence>
<dbReference type="PANTHER" id="PTHR42823">
    <property type="entry name" value="ATP SYNTHASE SUBUNIT A, CHLOROPLASTIC"/>
    <property type="match status" value="1"/>
</dbReference>
<dbReference type="SUPFAM" id="SSF81336">
    <property type="entry name" value="F1F0 ATP synthase subunit A"/>
    <property type="match status" value="1"/>
</dbReference>
<dbReference type="Pfam" id="PF00119">
    <property type="entry name" value="ATP-synt_A"/>
    <property type="match status" value="1"/>
</dbReference>
<feature type="transmembrane region" description="Helical" evidence="12">
    <location>
        <begin position="263"/>
        <end position="284"/>
    </location>
</feature>
<evidence type="ECO:0000256" key="12">
    <source>
        <dbReference type="HAMAP-Rule" id="MF_01393"/>
    </source>
</evidence>
<evidence type="ECO:0000256" key="13">
    <source>
        <dbReference type="RuleBase" id="RU000483"/>
    </source>
</evidence>